<dbReference type="PANTHER" id="PTHR44145:SF3">
    <property type="entry name" value="DNAJ HOMOLOG SUBFAMILY A MEMBER 3, MITOCHONDRIAL"/>
    <property type="match status" value="1"/>
</dbReference>
<evidence type="ECO:0000256" key="2">
    <source>
        <dbReference type="SAM" id="MobiDB-lite"/>
    </source>
</evidence>
<dbReference type="CDD" id="cd06257">
    <property type="entry name" value="DnaJ"/>
    <property type="match status" value="1"/>
</dbReference>
<accession>A0A3G2S924</accession>
<dbReference type="VEuPathDB" id="FungiDB:DNF11_3635"/>
<dbReference type="PROSITE" id="PS00636">
    <property type="entry name" value="DNAJ_1"/>
    <property type="match status" value="1"/>
</dbReference>
<dbReference type="OrthoDB" id="445556at2759"/>
<evidence type="ECO:0000313" key="4">
    <source>
        <dbReference type="EMBL" id="AYO44585.1"/>
    </source>
</evidence>
<dbReference type="EMBL" id="CP033154">
    <property type="protein sequence ID" value="AYO44585.1"/>
    <property type="molecule type" value="Genomic_DNA"/>
</dbReference>
<evidence type="ECO:0000313" key="5">
    <source>
        <dbReference type="Proteomes" id="UP000269793"/>
    </source>
</evidence>
<reference evidence="4 5" key="1">
    <citation type="submission" date="2018-10" db="EMBL/GenBank/DDBJ databases">
        <title>Complete genome sequence of Malassezia restricta CBS 7877.</title>
        <authorList>
            <person name="Morand S.C."/>
            <person name="Bertignac M."/>
            <person name="Iltis A."/>
            <person name="Kolder I."/>
            <person name="Pirovano W."/>
            <person name="Jourdain R."/>
            <person name="Clavaud C."/>
        </authorList>
    </citation>
    <scope>NUCLEOTIDE SEQUENCE [LARGE SCALE GENOMIC DNA]</scope>
    <source>
        <strain evidence="4 5">CBS 7877</strain>
    </source>
</reference>
<dbReference type="InterPro" id="IPR051938">
    <property type="entry name" value="Apopto_cytoskel_mod"/>
</dbReference>
<dbReference type="InterPro" id="IPR036869">
    <property type="entry name" value="J_dom_sf"/>
</dbReference>
<dbReference type="InterPro" id="IPR001623">
    <property type="entry name" value="DnaJ_domain"/>
</dbReference>
<dbReference type="STRING" id="425264.A0A3G2S924"/>
<dbReference type="Proteomes" id="UP000269793">
    <property type="component" value="Chromosome VII"/>
</dbReference>
<name>A0A3G2S924_MALR7</name>
<protein>
    <submittedName>
        <fullName evidence="4">Chaperone protein DnaJ 2</fullName>
    </submittedName>
</protein>
<dbReference type="SUPFAM" id="SSF46565">
    <property type="entry name" value="Chaperone J-domain"/>
    <property type="match status" value="1"/>
</dbReference>
<feature type="domain" description="J" evidence="3">
    <location>
        <begin position="28"/>
        <end position="92"/>
    </location>
</feature>
<dbReference type="InterPro" id="IPR018253">
    <property type="entry name" value="DnaJ_domain_CS"/>
</dbReference>
<dbReference type="Pfam" id="PF00226">
    <property type="entry name" value="DnaJ"/>
    <property type="match status" value="1"/>
</dbReference>
<proteinExistence type="predicted"/>
<gene>
    <name evidence="4" type="primary">dnaJ2</name>
    <name evidence="4" type="ORF">DNF11_3635</name>
</gene>
<dbReference type="PANTHER" id="PTHR44145">
    <property type="entry name" value="DNAJ HOMOLOG SUBFAMILY A MEMBER 3, MITOCHONDRIAL"/>
    <property type="match status" value="1"/>
</dbReference>
<evidence type="ECO:0000256" key="1">
    <source>
        <dbReference type="ARBA" id="ARBA00023186"/>
    </source>
</evidence>
<dbReference type="Gene3D" id="1.10.287.110">
    <property type="entry name" value="DnaJ domain"/>
    <property type="match status" value="1"/>
</dbReference>
<sequence length="229" mass="26042">MSVWRLATPAGRLMRGARAYSAQAGETDFYHVLQVPRHASKAQIKNQFYRLSKEYHPDVSKSEHGKTMFQRVSEAYATLSDDHQRRAYDRTLGAVPAAAGARPYEADMSASSQYARAQQAWAYQRRTHQATHTGSPRYGARTPSPSMDTTTQYYARMAEREAKQQEVRQRHGSSNAALHARPATNYRAWSEKRWSHEERQAEMASPLVRFLQVASVMSAAVWLSYKLLS</sequence>
<dbReference type="PRINTS" id="PR00625">
    <property type="entry name" value="JDOMAIN"/>
</dbReference>
<dbReference type="PROSITE" id="PS50076">
    <property type="entry name" value="DNAJ_2"/>
    <property type="match status" value="1"/>
</dbReference>
<evidence type="ECO:0000259" key="3">
    <source>
        <dbReference type="PROSITE" id="PS50076"/>
    </source>
</evidence>
<keyword evidence="1" id="KW-0143">Chaperone</keyword>
<dbReference type="AlphaFoldDB" id="A0A3G2S924"/>
<feature type="region of interest" description="Disordered" evidence="2">
    <location>
        <begin position="128"/>
        <end position="147"/>
    </location>
</feature>
<organism evidence="4 5">
    <name type="scientific">Malassezia restricta (strain ATCC 96810 / NBRC 103918 / CBS 7877)</name>
    <name type="common">Seborrheic dermatitis infection agent</name>
    <dbReference type="NCBI Taxonomy" id="425264"/>
    <lineage>
        <taxon>Eukaryota</taxon>
        <taxon>Fungi</taxon>
        <taxon>Dikarya</taxon>
        <taxon>Basidiomycota</taxon>
        <taxon>Ustilaginomycotina</taxon>
        <taxon>Malasseziomycetes</taxon>
        <taxon>Malasseziales</taxon>
        <taxon>Malasseziaceae</taxon>
        <taxon>Malassezia</taxon>
    </lineage>
</organism>
<dbReference type="SMART" id="SM00271">
    <property type="entry name" value="DnaJ"/>
    <property type="match status" value="1"/>
</dbReference>
<keyword evidence="5" id="KW-1185">Reference proteome</keyword>